<dbReference type="KEGG" id="pprf:DPRO_2527"/>
<feature type="region of interest" description="Disordered" evidence="1">
    <location>
        <begin position="48"/>
        <end position="72"/>
    </location>
</feature>
<dbReference type="InterPro" id="IPR038076">
    <property type="entry name" value="MgtE_N_sf"/>
</dbReference>
<dbReference type="SUPFAM" id="SSF158791">
    <property type="entry name" value="MgtE N-terminal domain-like"/>
    <property type="match status" value="1"/>
</dbReference>
<organism evidence="2 3">
    <name type="scientific">Pseudodesulfovibrio profundus</name>
    <dbReference type="NCBI Taxonomy" id="57320"/>
    <lineage>
        <taxon>Bacteria</taxon>
        <taxon>Pseudomonadati</taxon>
        <taxon>Thermodesulfobacteriota</taxon>
        <taxon>Desulfovibrionia</taxon>
        <taxon>Desulfovibrionales</taxon>
        <taxon>Desulfovibrionaceae</taxon>
    </lineage>
</organism>
<protein>
    <submittedName>
        <fullName evidence="2">Uncharacterized protein</fullName>
    </submittedName>
</protein>
<dbReference type="Proteomes" id="UP000219215">
    <property type="component" value="Chromosome DPRO"/>
</dbReference>
<dbReference type="RefSeq" id="WP_232005577.1">
    <property type="nucleotide sequence ID" value="NZ_LT907975.1"/>
</dbReference>
<proteinExistence type="predicted"/>
<dbReference type="Gene3D" id="1.25.60.10">
    <property type="entry name" value="MgtE N-terminal domain-like"/>
    <property type="match status" value="1"/>
</dbReference>
<accession>A0A2C8FAH0</accession>
<keyword evidence="3" id="KW-1185">Reference proteome</keyword>
<dbReference type="AlphaFoldDB" id="A0A2C8FAH0"/>
<reference evidence="3" key="1">
    <citation type="submission" date="2017-09" db="EMBL/GenBank/DDBJ databases">
        <authorList>
            <person name="Regsiter A."/>
            <person name="William W."/>
        </authorList>
    </citation>
    <scope>NUCLEOTIDE SEQUENCE [LARGE SCALE GENOMIC DNA]</scope>
    <source>
        <strain evidence="3">500-1</strain>
    </source>
</reference>
<evidence type="ECO:0000313" key="3">
    <source>
        <dbReference type="Proteomes" id="UP000219215"/>
    </source>
</evidence>
<dbReference type="EMBL" id="LT907975">
    <property type="protein sequence ID" value="SOB59436.1"/>
    <property type="molecule type" value="Genomic_DNA"/>
</dbReference>
<gene>
    <name evidence="2" type="ORF">DPRO_2527</name>
</gene>
<sequence length="203" mass="22421">MKIAVFGMVSVDSVTLKVVEAVMPEALPSVAVAAEGDQQADTPIADKADSQANRAKEAEAQADKAAEDVRTEKDLPQEWKALKRKEEELAIKERTLRELESTIKAEAARVEKMHAEMRQMLEEAKGIKDKRVKQLVDMISNTKAKKAAEILQTMETDLAVKVLSGMRGRQAGEILSFVEAKKAAELSEKLTELQIPFMDDGQQ</sequence>
<name>A0A2C8FAH0_9BACT</name>
<evidence type="ECO:0000256" key="1">
    <source>
        <dbReference type="SAM" id="MobiDB-lite"/>
    </source>
</evidence>
<evidence type="ECO:0000313" key="2">
    <source>
        <dbReference type="EMBL" id="SOB59436.1"/>
    </source>
</evidence>